<evidence type="ECO:0000313" key="1">
    <source>
        <dbReference type="EMBL" id="KAK1325151.1"/>
    </source>
</evidence>
<reference evidence="1" key="1">
    <citation type="journal article" date="2023" name="Nat. Commun.">
        <title>Diploid and tetraploid genomes of Acorus and the evolution of monocots.</title>
        <authorList>
            <person name="Ma L."/>
            <person name="Liu K.W."/>
            <person name="Li Z."/>
            <person name="Hsiao Y.Y."/>
            <person name="Qi Y."/>
            <person name="Fu T."/>
            <person name="Tang G.D."/>
            <person name="Zhang D."/>
            <person name="Sun W.H."/>
            <person name="Liu D.K."/>
            <person name="Li Y."/>
            <person name="Chen G.Z."/>
            <person name="Liu X.D."/>
            <person name="Liao X.Y."/>
            <person name="Jiang Y.T."/>
            <person name="Yu X."/>
            <person name="Hao Y."/>
            <person name="Huang J."/>
            <person name="Zhao X.W."/>
            <person name="Ke S."/>
            <person name="Chen Y.Y."/>
            <person name="Wu W.L."/>
            <person name="Hsu J.L."/>
            <person name="Lin Y.F."/>
            <person name="Huang M.D."/>
            <person name="Li C.Y."/>
            <person name="Huang L."/>
            <person name="Wang Z.W."/>
            <person name="Zhao X."/>
            <person name="Zhong W.Y."/>
            <person name="Peng D.H."/>
            <person name="Ahmad S."/>
            <person name="Lan S."/>
            <person name="Zhang J.S."/>
            <person name="Tsai W.C."/>
            <person name="Van de Peer Y."/>
            <person name="Liu Z.J."/>
        </authorList>
    </citation>
    <scope>NUCLEOTIDE SEQUENCE</scope>
    <source>
        <strain evidence="1">CP</strain>
    </source>
</reference>
<dbReference type="EMBL" id="JAUJYO010000001">
    <property type="protein sequence ID" value="KAK1325151.1"/>
    <property type="molecule type" value="Genomic_DNA"/>
</dbReference>
<keyword evidence="3" id="KW-1185">Reference proteome</keyword>
<name>A0AAV9FHM7_ACOCL</name>
<gene>
    <name evidence="2" type="ORF">QJS10_CPA01g00006</name>
    <name evidence="1" type="ORF">QJS10_CPA01g00008</name>
</gene>
<comment type="caution">
    <text evidence="1">The sequence shown here is derived from an EMBL/GenBank/DDBJ whole genome shotgun (WGS) entry which is preliminary data.</text>
</comment>
<dbReference type="EMBL" id="JAUJYO010000001">
    <property type="protein sequence ID" value="KAK1326855.1"/>
    <property type="molecule type" value="Genomic_DNA"/>
</dbReference>
<organism evidence="1 3">
    <name type="scientific">Acorus calamus</name>
    <name type="common">Sweet flag</name>
    <dbReference type="NCBI Taxonomy" id="4465"/>
    <lineage>
        <taxon>Eukaryota</taxon>
        <taxon>Viridiplantae</taxon>
        <taxon>Streptophyta</taxon>
        <taxon>Embryophyta</taxon>
        <taxon>Tracheophyta</taxon>
        <taxon>Spermatophyta</taxon>
        <taxon>Magnoliopsida</taxon>
        <taxon>Liliopsida</taxon>
        <taxon>Acoraceae</taxon>
        <taxon>Acorus</taxon>
    </lineage>
</organism>
<proteinExistence type="predicted"/>
<evidence type="ECO:0000313" key="2">
    <source>
        <dbReference type="EMBL" id="KAK1326855.1"/>
    </source>
</evidence>
<accession>A0AAV9FHM7</accession>
<sequence length="93" mass="10026">MACGIYGDVSGRCAIRPGKPGRKGAFFPSKSSPSFLGQGDRLWVGSQIITWEGYLLASAGFQTWKVFGSSYSGLDGQGYGRWKDRHGFGVAQD</sequence>
<protein>
    <submittedName>
        <fullName evidence="1">Uncharacterized protein</fullName>
    </submittedName>
</protein>
<reference evidence="1" key="2">
    <citation type="submission" date="2023-06" db="EMBL/GenBank/DDBJ databases">
        <authorList>
            <person name="Ma L."/>
            <person name="Liu K.-W."/>
            <person name="Li Z."/>
            <person name="Hsiao Y.-Y."/>
            <person name="Qi Y."/>
            <person name="Fu T."/>
            <person name="Tang G."/>
            <person name="Zhang D."/>
            <person name="Sun W.-H."/>
            <person name="Liu D.-K."/>
            <person name="Li Y."/>
            <person name="Chen G.-Z."/>
            <person name="Liu X.-D."/>
            <person name="Liao X.-Y."/>
            <person name="Jiang Y.-T."/>
            <person name="Yu X."/>
            <person name="Hao Y."/>
            <person name="Huang J."/>
            <person name="Zhao X.-W."/>
            <person name="Ke S."/>
            <person name="Chen Y.-Y."/>
            <person name="Wu W.-L."/>
            <person name="Hsu J.-L."/>
            <person name="Lin Y.-F."/>
            <person name="Huang M.-D."/>
            <person name="Li C.-Y."/>
            <person name="Huang L."/>
            <person name="Wang Z.-W."/>
            <person name="Zhao X."/>
            <person name="Zhong W.-Y."/>
            <person name="Peng D.-H."/>
            <person name="Ahmad S."/>
            <person name="Lan S."/>
            <person name="Zhang J.-S."/>
            <person name="Tsai W.-C."/>
            <person name="Van De Peer Y."/>
            <person name="Liu Z.-J."/>
        </authorList>
    </citation>
    <scope>NUCLEOTIDE SEQUENCE</scope>
    <source>
        <strain evidence="1">CP</strain>
        <tissue evidence="1">Leaves</tissue>
    </source>
</reference>
<dbReference type="Proteomes" id="UP001180020">
    <property type="component" value="Unassembled WGS sequence"/>
</dbReference>
<evidence type="ECO:0000313" key="3">
    <source>
        <dbReference type="Proteomes" id="UP001180020"/>
    </source>
</evidence>
<dbReference type="AlphaFoldDB" id="A0AAV9FHM7"/>